<dbReference type="PROSITE" id="PS50090">
    <property type="entry name" value="MYB_LIKE"/>
    <property type="match status" value="1"/>
</dbReference>
<dbReference type="InParanoid" id="A0A0Q3J972"/>
<dbReference type="OrthoDB" id="693833at2759"/>
<sequence length="307" mass="34844">MSQPSSSFAGFAGVDPRSVNNLQASPAGNNHEEVNVQESSGSSPGEQEEQVTKRRNWTEQENLRLVSAWLATSFDPIEGNSKKLEHYWKQVAEEYKSNTPQDRKRSSKQLRDHWSKANQLVTLFNGCYATQKSVYASGINDKGLMDQAKAVFKSKNKQKPFNLEYWWEAVRQHQKWRSIYMEKDCSSKRAKISEAGTYTSSSKETEETMEPQPEATSKGKSSSSNLQPDPTMRLYHDAMALKSEAKKEKASAMKDYAAATMEKARAKKLDTYMKKLQTDTSSFNEAKLLRHENIVDQLGLELFSIKD</sequence>
<feature type="region of interest" description="Disordered" evidence="1">
    <location>
        <begin position="1"/>
        <end position="56"/>
    </location>
</feature>
<organism evidence="3">
    <name type="scientific">Brachypodium distachyon</name>
    <name type="common">Purple false brome</name>
    <name type="synonym">Trachynia distachya</name>
    <dbReference type="NCBI Taxonomy" id="15368"/>
    <lineage>
        <taxon>Eukaryota</taxon>
        <taxon>Viridiplantae</taxon>
        <taxon>Streptophyta</taxon>
        <taxon>Embryophyta</taxon>
        <taxon>Tracheophyta</taxon>
        <taxon>Spermatophyta</taxon>
        <taxon>Magnoliopsida</taxon>
        <taxon>Liliopsida</taxon>
        <taxon>Poales</taxon>
        <taxon>Poaceae</taxon>
        <taxon>BOP clade</taxon>
        <taxon>Pooideae</taxon>
        <taxon>Stipodae</taxon>
        <taxon>Brachypodieae</taxon>
        <taxon>Brachypodium</taxon>
    </lineage>
</organism>
<dbReference type="EnsemblPlants" id="KQK08940">
    <property type="protein sequence ID" value="KQK08940"/>
    <property type="gene ID" value="BRADI_2g44980v3"/>
</dbReference>
<reference evidence="3 4" key="1">
    <citation type="journal article" date="2010" name="Nature">
        <title>Genome sequencing and analysis of the model grass Brachypodium distachyon.</title>
        <authorList>
            <consortium name="International Brachypodium Initiative"/>
        </authorList>
    </citation>
    <scope>NUCLEOTIDE SEQUENCE [LARGE SCALE GENOMIC DNA]</scope>
    <source>
        <strain evidence="3 4">Bd21</strain>
    </source>
</reference>
<feature type="domain" description="Myb-like" evidence="2">
    <location>
        <begin position="49"/>
        <end position="118"/>
    </location>
</feature>
<dbReference type="Gramene" id="KQK08940">
    <property type="protein sequence ID" value="KQK08940"/>
    <property type="gene ID" value="BRADI_2g44980v3"/>
</dbReference>
<dbReference type="PANTHER" id="PTHR45224">
    <property type="entry name" value="OS01G0527900 PROTEIN-RELATED"/>
    <property type="match status" value="1"/>
</dbReference>
<gene>
    <name evidence="3" type="ORF">BRADI_2g44980v3</name>
</gene>
<accession>A0A0Q3J972</accession>
<dbReference type="AlphaFoldDB" id="A0A0Q3J972"/>
<evidence type="ECO:0000313" key="5">
    <source>
        <dbReference type="Proteomes" id="UP000008810"/>
    </source>
</evidence>
<feature type="compositionally biased region" description="Polar residues" evidence="1">
    <location>
        <begin position="18"/>
        <end position="28"/>
    </location>
</feature>
<dbReference type="Proteomes" id="UP000008810">
    <property type="component" value="Chromosome 2"/>
</dbReference>
<dbReference type="InterPro" id="IPR001005">
    <property type="entry name" value="SANT/Myb"/>
</dbReference>
<dbReference type="PANTHER" id="PTHR45224:SF16">
    <property type="entry name" value="OS01G0527900 PROTEIN"/>
    <property type="match status" value="1"/>
</dbReference>
<dbReference type="Gene3D" id="1.10.10.60">
    <property type="entry name" value="Homeodomain-like"/>
    <property type="match status" value="1"/>
</dbReference>
<evidence type="ECO:0000256" key="1">
    <source>
        <dbReference type="SAM" id="MobiDB-lite"/>
    </source>
</evidence>
<feature type="region of interest" description="Disordered" evidence="1">
    <location>
        <begin position="193"/>
        <end position="230"/>
    </location>
</feature>
<dbReference type="EMBL" id="CM000881">
    <property type="protein sequence ID" value="KQK08940.1"/>
    <property type="molecule type" value="Genomic_DNA"/>
</dbReference>
<dbReference type="STRING" id="15368.A0A0Q3J972"/>
<reference evidence="4" key="3">
    <citation type="submission" date="2018-08" db="UniProtKB">
        <authorList>
            <consortium name="EnsemblPlants"/>
        </authorList>
    </citation>
    <scope>IDENTIFICATION</scope>
    <source>
        <strain evidence="4">cv. Bd21</strain>
    </source>
</reference>
<proteinExistence type="predicted"/>
<evidence type="ECO:0000313" key="4">
    <source>
        <dbReference type="EnsemblPlants" id="KQK08940"/>
    </source>
</evidence>
<feature type="compositionally biased region" description="Polar residues" evidence="1">
    <location>
        <begin position="214"/>
        <end position="228"/>
    </location>
</feature>
<protein>
    <recommendedName>
        <fullName evidence="2">Myb-like domain-containing protein</fullName>
    </recommendedName>
</protein>
<name>A0A0Q3J972_BRADI</name>
<keyword evidence="5" id="KW-1185">Reference proteome</keyword>
<reference evidence="3" key="2">
    <citation type="submission" date="2017-06" db="EMBL/GenBank/DDBJ databases">
        <title>WGS assembly of Brachypodium distachyon.</title>
        <authorList>
            <consortium name="The International Brachypodium Initiative"/>
            <person name="Lucas S."/>
            <person name="Harmon-Smith M."/>
            <person name="Lail K."/>
            <person name="Tice H."/>
            <person name="Grimwood J."/>
            <person name="Bruce D."/>
            <person name="Barry K."/>
            <person name="Shu S."/>
            <person name="Lindquist E."/>
            <person name="Wang M."/>
            <person name="Pitluck S."/>
            <person name="Vogel J.P."/>
            <person name="Garvin D.F."/>
            <person name="Mockler T.C."/>
            <person name="Schmutz J."/>
            <person name="Rokhsar D."/>
            <person name="Bevan M.W."/>
        </authorList>
    </citation>
    <scope>NUCLEOTIDE SEQUENCE</scope>
    <source>
        <strain evidence="3">Bd21</strain>
    </source>
</reference>
<evidence type="ECO:0000259" key="2">
    <source>
        <dbReference type="PROSITE" id="PS50090"/>
    </source>
</evidence>
<evidence type="ECO:0000313" key="3">
    <source>
        <dbReference type="EMBL" id="KQK08940.1"/>
    </source>
</evidence>